<reference evidence="3 4" key="1">
    <citation type="submission" date="2020-10" db="EMBL/GenBank/DDBJ databases">
        <title>Bacillus sp. HD4P25, an endophyte from a halophyte.</title>
        <authorList>
            <person name="Sun J.-Q."/>
        </authorList>
    </citation>
    <scope>NUCLEOTIDE SEQUENCE [LARGE SCALE GENOMIC DNA]</scope>
    <source>
        <strain evidence="3 4">YIM 93174</strain>
    </source>
</reference>
<dbReference type="InterPro" id="IPR010359">
    <property type="entry name" value="IrrE_HExxH"/>
</dbReference>
<sequence>MIQLRHNYLYLLFLVPAIILTYLYITPPEKWNLQESIILFLCIMVIFDQINRKVFSGFGYSFFHVILSLIIFDEFSIVYGIIYLTFDFVYTLFFKKRGSVQTMLTILSIYVIIIVICNEFYNVHADEQSYATRYVTLLLMLGSSLLFKYVYVSLETGFISTKLFLDQFAPMVFEVVIIFPILAFFTDINVNLILILFLSYYTFIGFFHKKFMSIEHSHILKIIKILSTKYNIQILFMDLKEIKGMYHSEKRIICIDEKLDYPEQLQTIIHELLHFQLRKKYQLPRKVEEMLITLFEAIISWYYIITLKRM</sequence>
<name>A0ABR9QF74_9BACI</name>
<feature type="transmembrane region" description="Helical" evidence="1">
    <location>
        <begin position="188"/>
        <end position="207"/>
    </location>
</feature>
<gene>
    <name evidence="3" type="ORF">IMZ08_03620</name>
</gene>
<dbReference type="Proteomes" id="UP001516662">
    <property type="component" value="Unassembled WGS sequence"/>
</dbReference>
<evidence type="ECO:0000313" key="3">
    <source>
        <dbReference type="EMBL" id="MBE4907147.1"/>
    </source>
</evidence>
<organism evidence="3 4">
    <name type="scientific">Litchfieldia luteola</name>
    <dbReference type="NCBI Taxonomy" id="682179"/>
    <lineage>
        <taxon>Bacteria</taxon>
        <taxon>Bacillati</taxon>
        <taxon>Bacillota</taxon>
        <taxon>Bacilli</taxon>
        <taxon>Bacillales</taxon>
        <taxon>Bacillaceae</taxon>
        <taxon>Litchfieldia</taxon>
    </lineage>
</organism>
<feature type="domain" description="IrrE N-terminal-like" evidence="2">
    <location>
        <begin position="229"/>
        <end position="280"/>
    </location>
</feature>
<feature type="transmembrane region" description="Helical" evidence="1">
    <location>
        <begin position="287"/>
        <end position="305"/>
    </location>
</feature>
<feature type="transmembrane region" description="Helical" evidence="1">
    <location>
        <begin position="163"/>
        <end position="182"/>
    </location>
</feature>
<feature type="transmembrane region" description="Helical" evidence="1">
    <location>
        <begin position="103"/>
        <end position="121"/>
    </location>
</feature>
<feature type="transmembrane region" description="Helical" evidence="1">
    <location>
        <begin position="31"/>
        <end position="47"/>
    </location>
</feature>
<keyword evidence="4" id="KW-1185">Reference proteome</keyword>
<protein>
    <recommendedName>
        <fullName evidence="2">IrrE N-terminal-like domain-containing protein</fullName>
    </recommendedName>
</protein>
<dbReference type="RefSeq" id="WP_193534622.1">
    <property type="nucleotide sequence ID" value="NZ_JADCLJ010000007.1"/>
</dbReference>
<feature type="transmembrane region" description="Helical" evidence="1">
    <location>
        <begin position="7"/>
        <end position="25"/>
    </location>
</feature>
<proteinExistence type="predicted"/>
<keyword evidence="1" id="KW-0812">Transmembrane</keyword>
<dbReference type="Gene3D" id="1.10.10.2910">
    <property type="match status" value="1"/>
</dbReference>
<dbReference type="EMBL" id="JADCLJ010000007">
    <property type="protein sequence ID" value="MBE4907147.1"/>
    <property type="molecule type" value="Genomic_DNA"/>
</dbReference>
<evidence type="ECO:0000259" key="2">
    <source>
        <dbReference type="Pfam" id="PF06114"/>
    </source>
</evidence>
<accession>A0ABR9QF74</accession>
<feature type="transmembrane region" description="Helical" evidence="1">
    <location>
        <begin position="133"/>
        <end position="151"/>
    </location>
</feature>
<keyword evidence="1" id="KW-0472">Membrane</keyword>
<dbReference type="Pfam" id="PF06114">
    <property type="entry name" value="Peptidase_M78"/>
    <property type="match status" value="1"/>
</dbReference>
<evidence type="ECO:0000313" key="4">
    <source>
        <dbReference type="Proteomes" id="UP001516662"/>
    </source>
</evidence>
<evidence type="ECO:0000256" key="1">
    <source>
        <dbReference type="SAM" id="Phobius"/>
    </source>
</evidence>
<keyword evidence="1" id="KW-1133">Transmembrane helix</keyword>
<comment type="caution">
    <text evidence="3">The sequence shown here is derived from an EMBL/GenBank/DDBJ whole genome shotgun (WGS) entry which is preliminary data.</text>
</comment>